<dbReference type="Gene3D" id="1.10.246.150">
    <property type="match status" value="2"/>
</dbReference>
<dbReference type="InterPro" id="IPR053746">
    <property type="entry name" value="Viral_HT_Connector_Assembly"/>
</dbReference>
<reference evidence="1" key="1">
    <citation type="submission" date="2020-03" db="EMBL/GenBank/DDBJ databases">
        <title>The deep terrestrial virosphere.</title>
        <authorList>
            <person name="Holmfeldt K."/>
            <person name="Nilsson E."/>
            <person name="Simone D."/>
            <person name="Lopez-Fernandez M."/>
            <person name="Wu X."/>
            <person name="de Brujin I."/>
            <person name="Lundin D."/>
            <person name="Andersson A."/>
            <person name="Bertilsson S."/>
            <person name="Dopson M."/>
        </authorList>
    </citation>
    <scope>NUCLEOTIDE SEQUENCE</scope>
    <source>
        <strain evidence="1">MM415B03101</strain>
    </source>
</reference>
<proteinExistence type="predicted"/>
<evidence type="ECO:0000313" key="1">
    <source>
        <dbReference type="EMBL" id="QJA86881.1"/>
    </source>
</evidence>
<name>A0A6M3KZ91_9ZZZZ</name>
<accession>A0A6M3KZ91</accession>
<dbReference type="InterPro" id="IPR021146">
    <property type="entry name" value="Phage_gp6-like_head-tail"/>
</dbReference>
<organism evidence="1">
    <name type="scientific">viral metagenome</name>
    <dbReference type="NCBI Taxonomy" id="1070528"/>
    <lineage>
        <taxon>unclassified sequences</taxon>
        <taxon>metagenomes</taxon>
        <taxon>organismal metagenomes</taxon>
    </lineage>
</organism>
<dbReference type="Pfam" id="PF05135">
    <property type="entry name" value="Phage_connect_1"/>
    <property type="match status" value="1"/>
</dbReference>
<gene>
    <name evidence="1" type="ORF">MM415B03101_0002</name>
</gene>
<sequence length="200" mass="21813">MIVSVDECKAILGITDNASDQRIRDLIPYVQDDIRIYCNNAFGDTTIYRQSAGSLAFVRGSTLTSSTSPDTITDADNYFSTAGFRAGTDIIVLGGSNEGYHTLAVVAAGTLTLTSTGALENQSQTTYHNWPGEMQIARVQWPTALKPIAAKMVWHLIETAKQGDVKSESIDDYSVTFAGSHSYPERVIAGLRQFRRVILV</sequence>
<protein>
    <submittedName>
        <fullName evidence="1">Putative head-tail connector</fullName>
    </submittedName>
</protein>
<dbReference type="EMBL" id="MT142666">
    <property type="protein sequence ID" value="QJA86881.1"/>
    <property type="molecule type" value="Genomic_DNA"/>
</dbReference>
<dbReference type="AlphaFoldDB" id="A0A6M3KZ91"/>